<dbReference type="RefSeq" id="WP_007011218.1">
    <property type="nucleotide sequence ID" value="NZ_AGFM01000006.1"/>
</dbReference>
<keyword evidence="3" id="KW-1185">Reference proteome</keyword>
<protein>
    <submittedName>
        <fullName evidence="2">Uncharacterized protein</fullName>
    </submittedName>
</protein>
<proteinExistence type="predicted"/>
<dbReference type="AlphaFoldDB" id="G6E7G6"/>
<reference evidence="2 3" key="1">
    <citation type="journal article" date="2012" name="J. Bacteriol.">
        <title>Genome sequence of benzo(a)pyrene-degrading bacterium Novosphingobium pentaromativorans US6-1.</title>
        <authorList>
            <person name="Luo Y.R."/>
            <person name="Kang S.G."/>
            <person name="Kim S.J."/>
            <person name="Kim M.R."/>
            <person name="Li N."/>
            <person name="Lee J.H."/>
            <person name="Kwon K.K."/>
        </authorList>
    </citation>
    <scope>NUCLEOTIDE SEQUENCE [LARGE SCALE GENOMIC DNA]</scope>
    <source>
        <strain evidence="2 3">US6-1</strain>
    </source>
</reference>
<evidence type="ECO:0000256" key="1">
    <source>
        <dbReference type="SAM" id="Phobius"/>
    </source>
</evidence>
<keyword evidence="1" id="KW-1133">Transmembrane helix</keyword>
<dbReference type="KEGG" id="npn:JI59_18610"/>
<sequence>MNRTLSGKPAMREARRQHVHGPLQALNDDNLWRSIYSGLVWSNAAMWGVAAVIAAFVISH</sequence>
<dbReference type="Proteomes" id="UP000004030">
    <property type="component" value="Unassembled WGS sequence"/>
</dbReference>
<evidence type="ECO:0000313" key="3">
    <source>
        <dbReference type="Proteomes" id="UP000004030"/>
    </source>
</evidence>
<comment type="caution">
    <text evidence="2">The sequence shown here is derived from an EMBL/GenBank/DDBJ whole genome shotgun (WGS) entry which is preliminary data.</text>
</comment>
<evidence type="ECO:0000313" key="2">
    <source>
        <dbReference type="EMBL" id="EHJ62789.1"/>
    </source>
</evidence>
<feature type="transmembrane region" description="Helical" evidence="1">
    <location>
        <begin position="35"/>
        <end position="58"/>
    </location>
</feature>
<accession>G6E7G6</accession>
<keyword evidence="1" id="KW-0812">Transmembrane</keyword>
<organism evidence="2 3">
    <name type="scientific">Novosphingobium pentaromativorans US6-1</name>
    <dbReference type="NCBI Taxonomy" id="1088721"/>
    <lineage>
        <taxon>Bacteria</taxon>
        <taxon>Pseudomonadati</taxon>
        <taxon>Pseudomonadota</taxon>
        <taxon>Alphaproteobacteria</taxon>
        <taxon>Sphingomonadales</taxon>
        <taxon>Sphingomonadaceae</taxon>
        <taxon>Novosphingobium</taxon>
    </lineage>
</organism>
<keyword evidence="1" id="KW-0472">Membrane</keyword>
<dbReference type="PATRIC" id="fig|1088721.3.peg.299"/>
<gene>
    <name evidence="2" type="ORF">NSU_0301</name>
</gene>
<dbReference type="STRING" id="1088721.JI59_18610"/>
<name>G6E7G6_9SPHN</name>
<dbReference type="EMBL" id="AGFM01000006">
    <property type="protein sequence ID" value="EHJ62789.1"/>
    <property type="molecule type" value="Genomic_DNA"/>
</dbReference>